<gene>
    <name evidence="1" type="ORF">TNCV_194951</name>
</gene>
<dbReference type="EMBL" id="BMAU01021432">
    <property type="protein sequence ID" value="GFY35402.1"/>
    <property type="molecule type" value="Genomic_DNA"/>
</dbReference>
<dbReference type="Proteomes" id="UP000887159">
    <property type="component" value="Unassembled WGS sequence"/>
</dbReference>
<name>A0A8X7BM39_TRICX</name>
<dbReference type="AlphaFoldDB" id="A0A8X7BM39"/>
<comment type="caution">
    <text evidence="1">The sequence shown here is derived from an EMBL/GenBank/DDBJ whole genome shotgun (WGS) entry which is preliminary data.</text>
</comment>
<evidence type="ECO:0000313" key="2">
    <source>
        <dbReference type="Proteomes" id="UP000887159"/>
    </source>
</evidence>
<sequence>MQIKDGKKKISVPVQRTSKLVVASFRQPVRYEILTKATLLSFEIVPSHNYSPLKSAIHVQKTLQELFFWDGVQKPRRVSLDGSRQYR</sequence>
<protein>
    <submittedName>
        <fullName evidence="1">Uncharacterized protein</fullName>
    </submittedName>
</protein>
<keyword evidence="2" id="KW-1185">Reference proteome</keyword>
<evidence type="ECO:0000313" key="1">
    <source>
        <dbReference type="EMBL" id="GFY35402.1"/>
    </source>
</evidence>
<reference evidence="1" key="1">
    <citation type="submission" date="2020-08" db="EMBL/GenBank/DDBJ databases">
        <title>Multicomponent nature underlies the extraordinary mechanical properties of spider dragline silk.</title>
        <authorList>
            <person name="Kono N."/>
            <person name="Nakamura H."/>
            <person name="Mori M."/>
            <person name="Yoshida Y."/>
            <person name="Ohtoshi R."/>
            <person name="Malay A.D."/>
            <person name="Moran D.A.P."/>
            <person name="Tomita M."/>
            <person name="Numata K."/>
            <person name="Arakawa K."/>
        </authorList>
    </citation>
    <scope>NUCLEOTIDE SEQUENCE</scope>
</reference>
<organism evidence="1 2">
    <name type="scientific">Trichonephila clavipes</name>
    <name type="common">Golden silk orbweaver</name>
    <name type="synonym">Nephila clavipes</name>
    <dbReference type="NCBI Taxonomy" id="2585209"/>
    <lineage>
        <taxon>Eukaryota</taxon>
        <taxon>Metazoa</taxon>
        <taxon>Ecdysozoa</taxon>
        <taxon>Arthropoda</taxon>
        <taxon>Chelicerata</taxon>
        <taxon>Arachnida</taxon>
        <taxon>Araneae</taxon>
        <taxon>Araneomorphae</taxon>
        <taxon>Entelegynae</taxon>
        <taxon>Araneoidea</taxon>
        <taxon>Nephilidae</taxon>
        <taxon>Trichonephila</taxon>
    </lineage>
</organism>
<accession>A0A8X7BM39</accession>
<proteinExistence type="predicted"/>